<dbReference type="InterPro" id="IPR003675">
    <property type="entry name" value="Rce1/LyrA-like_dom"/>
</dbReference>
<evidence type="ECO:0000256" key="1">
    <source>
        <dbReference type="SAM" id="Phobius"/>
    </source>
</evidence>
<feature type="transmembrane region" description="Helical" evidence="1">
    <location>
        <begin position="6"/>
        <end position="22"/>
    </location>
</feature>
<proteinExistence type="predicted"/>
<reference evidence="4" key="1">
    <citation type="submission" date="2017-01" db="EMBL/GenBank/DDBJ databases">
        <authorList>
            <person name="Varghese N."/>
            <person name="Submissions S."/>
        </authorList>
    </citation>
    <scope>NUCLEOTIDE SEQUENCE [LARGE SCALE GENOMIC DNA]</scope>
    <source>
        <strain evidence="4">LP100</strain>
    </source>
</reference>
<keyword evidence="1" id="KW-0472">Membrane</keyword>
<dbReference type="GO" id="GO:0004175">
    <property type="term" value="F:endopeptidase activity"/>
    <property type="evidence" value="ECO:0007669"/>
    <property type="project" value="UniProtKB-ARBA"/>
</dbReference>
<dbReference type="RefSeq" id="WP_076665548.1">
    <property type="nucleotide sequence ID" value="NZ_FTPP01000001.1"/>
</dbReference>
<dbReference type="Pfam" id="PF02517">
    <property type="entry name" value="Rce1-like"/>
    <property type="match status" value="1"/>
</dbReference>
<protein>
    <recommendedName>
        <fullName evidence="2">CAAX prenyl protease 2/Lysostaphin resistance protein A-like domain-containing protein</fullName>
    </recommendedName>
</protein>
<dbReference type="EMBL" id="FTPP01000001">
    <property type="protein sequence ID" value="SIT74156.1"/>
    <property type="molecule type" value="Genomic_DNA"/>
</dbReference>
<dbReference type="STRING" id="1317125.SAMN05444128_0075"/>
<feature type="transmembrane region" description="Helical" evidence="1">
    <location>
        <begin position="170"/>
        <end position="197"/>
    </location>
</feature>
<evidence type="ECO:0000313" key="3">
    <source>
        <dbReference type="EMBL" id="SIT74156.1"/>
    </source>
</evidence>
<keyword evidence="4" id="KW-1185">Reference proteome</keyword>
<feature type="transmembrane region" description="Helical" evidence="1">
    <location>
        <begin position="217"/>
        <end position="236"/>
    </location>
</feature>
<feature type="transmembrane region" description="Helical" evidence="1">
    <location>
        <begin position="102"/>
        <end position="122"/>
    </location>
</feature>
<keyword evidence="1" id="KW-1133">Transmembrane helix</keyword>
<evidence type="ECO:0000259" key="2">
    <source>
        <dbReference type="Pfam" id="PF02517"/>
    </source>
</evidence>
<feature type="transmembrane region" description="Helical" evidence="1">
    <location>
        <begin position="29"/>
        <end position="47"/>
    </location>
</feature>
<name>A0A1R3WA48_9BACT</name>
<dbReference type="PANTHER" id="PTHR39430">
    <property type="entry name" value="MEMBRANE-ASSOCIATED PROTEASE-RELATED"/>
    <property type="match status" value="1"/>
</dbReference>
<dbReference type="GO" id="GO:0080120">
    <property type="term" value="P:CAAX-box protein maturation"/>
    <property type="evidence" value="ECO:0007669"/>
    <property type="project" value="UniProtKB-ARBA"/>
</dbReference>
<gene>
    <name evidence="3" type="ORF">SAMN05444128_0075</name>
</gene>
<dbReference type="OrthoDB" id="7564474at2"/>
<keyword evidence="1" id="KW-0812">Transmembrane</keyword>
<dbReference type="AlphaFoldDB" id="A0A1R3WA48"/>
<evidence type="ECO:0000313" key="4">
    <source>
        <dbReference type="Proteomes" id="UP000187181"/>
    </source>
</evidence>
<dbReference type="PANTHER" id="PTHR39430:SF1">
    <property type="entry name" value="PROTEASE"/>
    <property type="match status" value="1"/>
</dbReference>
<feature type="transmembrane region" description="Helical" evidence="1">
    <location>
        <begin position="142"/>
        <end position="158"/>
    </location>
</feature>
<organism evidence="3 4">
    <name type="scientific">Pontibacter indicus</name>
    <dbReference type="NCBI Taxonomy" id="1317125"/>
    <lineage>
        <taxon>Bacteria</taxon>
        <taxon>Pseudomonadati</taxon>
        <taxon>Bacteroidota</taxon>
        <taxon>Cytophagia</taxon>
        <taxon>Cytophagales</taxon>
        <taxon>Hymenobacteraceae</taxon>
        <taxon>Pontibacter</taxon>
    </lineage>
</organism>
<sequence length="251" mass="27971">MPNRHPLTVAAGFFLLFAIYHFPEFFSAFWIMALFKIGFLVAAFFLARAQGWRGLGGYGLGLTSNWLGHLTIGLVLGLAFFVLSFYLSVLLGYESMTANSTIVAFASQLPMLLLMTAVPSVAEDILTRGYLYAHLQKYMKPAYWVLLSAVVYVLNHIWRLGDGPAVLSYLMLLGLVLAYAVLITKSLWLAFGIHWGANIAYESTRALFTTTSTSEDAGTWILAGCWGVLLLLLILWQSYRKPRELRYSTGS</sequence>
<feature type="domain" description="CAAX prenyl protease 2/Lysostaphin resistance protein A-like" evidence="2">
    <location>
        <begin position="107"/>
        <end position="199"/>
    </location>
</feature>
<feature type="transmembrane region" description="Helical" evidence="1">
    <location>
        <begin position="67"/>
        <end position="90"/>
    </location>
</feature>
<dbReference type="Proteomes" id="UP000187181">
    <property type="component" value="Unassembled WGS sequence"/>
</dbReference>
<accession>A0A1R3WA48</accession>